<feature type="domain" description="Response regulatory" evidence="6">
    <location>
        <begin position="7"/>
        <end position="121"/>
    </location>
</feature>
<dbReference type="SUPFAM" id="SSF46894">
    <property type="entry name" value="C-terminal effector domain of the bipartite response regulators"/>
    <property type="match status" value="1"/>
</dbReference>
<evidence type="ECO:0000259" key="5">
    <source>
        <dbReference type="PROSITE" id="PS50043"/>
    </source>
</evidence>
<evidence type="ECO:0000313" key="8">
    <source>
        <dbReference type="Proteomes" id="UP001165293"/>
    </source>
</evidence>
<evidence type="ECO:0000256" key="2">
    <source>
        <dbReference type="ARBA" id="ARBA00023125"/>
    </source>
</evidence>
<feature type="domain" description="HTH luxR-type" evidence="5">
    <location>
        <begin position="137"/>
        <end position="202"/>
    </location>
</feature>
<keyword evidence="8" id="KW-1185">Reference proteome</keyword>
<dbReference type="RefSeq" id="WP_230526293.1">
    <property type="nucleotide sequence ID" value="NZ_JAJGAK010000001.1"/>
</dbReference>
<dbReference type="InterPro" id="IPR001789">
    <property type="entry name" value="Sig_transdc_resp-reg_receiver"/>
</dbReference>
<reference evidence="7" key="1">
    <citation type="submission" date="2021-10" db="EMBL/GenBank/DDBJ databases">
        <authorList>
            <person name="Lyu M."/>
            <person name="Wang X."/>
            <person name="Meng X."/>
            <person name="Xu K."/>
        </authorList>
    </citation>
    <scope>NUCLEOTIDE SEQUENCE</scope>
    <source>
        <strain evidence="7">A6</strain>
    </source>
</reference>
<sequence length="220" mass="24160">MNAIEPLVHLVDNDPQVLKAVARLLASAGYRTQTNLSANEFLARYDRSAPGCLVLDVAMPEQTGLELQRALHSNGIDVPIVFLSGCSEVPECVRAMKDGAVDFLTKPVDGDALVEAVQRAVEFDMRQRERSEEEHTLHERLDALTPREREILPFLVSGKLNKQIAGDLGVVEKTVKVHRAHVMHKLGVRSLADLVRFTARVHIAPQGARDSAPPVGPRAN</sequence>
<accession>A0ABS8JGJ1</accession>
<dbReference type="InterPro" id="IPR000792">
    <property type="entry name" value="Tscrpt_reg_LuxR_C"/>
</dbReference>
<dbReference type="SUPFAM" id="SSF52172">
    <property type="entry name" value="CheY-like"/>
    <property type="match status" value="1"/>
</dbReference>
<keyword evidence="2" id="KW-0238">DNA-binding</keyword>
<organism evidence="7 8">
    <name type="scientific">Noviluteimonas lactosilytica</name>
    <dbReference type="NCBI Taxonomy" id="2888523"/>
    <lineage>
        <taxon>Bacteria</taxon>
        <taxon>Pseudomonadati</taxon>
        <taxon>Pseudomonadota</taxon>
        <taxon>Gammaproteobacteria</taxon>
        <taxon>Lysobacterales</taxon>
        <taxon>Lysobacteraceae</taxon>
        <taxon>Noviluteimonas</taxon>
    </lineage>
</organism>
<dbReference type="PANTHER" id="PTHR44688:SF16">
    <property type="entry name" value="DNA-BINDING TRANSCRIPTIONAL ACTIVATOR DEVR_DOSR"/>
    <property type="match status" value="1"/>
</dbReference>
<evidence type="ECO:0000256" key="3">
    <source>
        <dbReference type="ARBA" id="ARBA00023163"/>
    </source>
</evidence>
<proteinExistence type="predicted"/>
<keyword evidence="4" id="KW-0597">Phosphoprotein</keyword>
<comment type="caution">
    <text evidence="7">The sequence shown here is derived from an EMBL/GenBank/DDBJ whole genome shotgun (WGS) entry which is preliminary data.</text>
</comment>
<gene>
    <name evidence="7" type="ORF">LK996_06435</name>
</gene>
<dbReference type="Proteomes" id="UP001165293">
    <property type="component" value="Unassembled WGS sequence"/>
</dbReference>
<dbReference type="Gene3D" id="1.10.10.10">
    <property type="entry name" value="Winged helix-like DNA-binding domain superfamily/Winged helix DNA-binding domain"/>
    <property type="match status" value="1"/>
</dbReference>
<evidence type="ECO:0000313" key="7">
    <source>
        <dbReference type="EMBL" id="MCC8362711.1"/>
    </source>
</evidence>
<dbReference type="Pfam" id="PF00072">
    <property type="entry name" value="Response_reg"/>
    <property type="match status" value="1"/>
</dbReference>
<dbReference type="PROSITE" id="PS50043">
    <property type="entry name" value="HTH_LUXR_2"/>
    <property type="match status" value="1"/>
</dbReference>
<dbReference type="Gene3D" id="3.40.50.2300">
    <property type="match status" value="1"/>
</dbReference>
<dbReference type="SMART" id="SM00448">
    <property type="entry name" value="REC"/>
    <property type="match status" value="1"/>
</dbReference>
<name>A0ABS8JGJ1_9GAMM</name>
<dbReference type="PANTHER" id="PTHR44688">
    <property type="entry name" value="DNA-BINDING TRANSCRIPTIONAL ACTIVATOR DEVR_DOSR"/>
    <property type="match status" value="1"/>
</dbReference>
<evidence type="ECO:0000256" key="4">
    <source>
        <dbReference type="PROSITE-ProRule" id="PRU00169"/>
    </source>
</evidence>
<evidence type="ECO:0000259" key="6">
    <source>
        <dbReference type="PROSITE" id="PS50110"/>
    </source>
</evidence>
<dbReference type="PRINTS" id="PR00038">
    <property type="entry name" value="HTHLUXR"/>
</dbReference>
<dbReference type="PROSITE" id="PS50110">
    <property type="entry name" value="RESPONSE_REGULATORY"/>
    <property type="match status" value="1"/>
</dbReference>
<dbReference type="Pfam" id="PF00196">
    <property type="entry name" value="GerE"/>
    <property type="match status" value="1"/>
</dbReference>
<dbReference type="InterPro" id="IPR036388">
    <property type="entry name" value="WH-like_DNA-bd_sf"/>
</dbReference>
<protein>
    <submittedName>
        <fullName evidence="7">Response regulator</fullName>
    </submittedName>
</protein>
<dbReference type="InterPro" id="IPR016032">
    <property type="entry name" value="Sig_transdc_resp-reg_C-effctor"/>
</dbReference>
<dbReference type="PROSITE" id="PS00622">
    <property type="entry name" value="HTH_LUXR_1"/>
    <property type="match status" value="1"/>
</dbReference>
<dbReference type="SMART" id="SM00421">
    <property type="entry name" value="HTH_LUXR"/>
    <property type="match status" value="1"/>
</dbReference>
<dbReference type="EMBL" id="JAJGAK010000001">
    <property type="protein sequence ID" value="MCC8362711.1"/>
    <property type="molecule type" value="Genomic_DNA"/>
</dbReference>
<keyword evidence="1" id="KW-0805">Transcription regulation</keyword>
<feature type="modified residue" description="4-aspartylphosphate" evidence="4">
    <location>
        <position position="56"/>
    </location>
</feature>
<dbReference type="InterPro" id="IPR011006">
    <property type="entry name" value="CheY-like_superfamily"/>
</dbReference>
<evidence type="ECO:0000256" key="1">
    <source>
        <dbReference type="ARBA" id="ARBA00023015"/>
    </source>
</evidence>
<dbReference type="CDD" id="cd06170">
    <property type="entry name" value="LuxR_C_like"/>
    <property type="match status" value="1"/>
</dbReference>
<keyword evidence="3" id="KW-0804">Transcription</keyword>